<evidence type="ECO:0000313" key="1">
    <source>
        <dbReference type="EMBL" id="OIJ06174.1"/>
    </source>
</evidence>
<proteinExistence type="predicted"/>
<dbReference type="RefSeq" id="WP_071318988.1">
    <property type="nucleotide sequence ID" value="NZ_CP063356.2"/>
</dbReference>
<organism evidence="1 3">
    <name type="scientific">Anaerobacillus isosaccharinicus</name>
    <dbReference type="NCBI Taxonomy" id="1532552"/>
    <lineage>
        <taxon>Bacteria</taxon>
        <taxon>Bacillati</taxon>
        <taxon>Bacillota</taxon>
        <taxon>Bacilli</taxon>
        <taxon>Bacillales</taxon>
        <taxon>Bacillaceae</taxon>
        <taxon>Anaerobacillus</taxon>
    </lineage>
</organism>
<reference evidence="2" key="4">
    <citation type="submission" date="2020-10" db="EMBL/GenBank/DDBJ databases">
        <authorList>
            <person name="Bassil N.M."/>
            <person name="Lloyd J.R."/>
        </authorList>
    </citation>
    <scope>NUCLEOTIDE SEQUENCE</scope>
    <source>
        <strain evidence="2">NB2006</strain>
    </source>
</reference>
<gene>
    <name evidence="2" type="ORF">AWH56_008840</name>
    <name evidence="1" type="ORF">AWH56_21575</name>
</gene>
<name>A0A1S2L1I7_9BACI</name>
<sequence length="159" mass="19035">MIDRIRKIIKGYEFHTHSAVFYDNDGNMQYGMYSINDDDELVIHYGYLGIAVKRIKLKDVLEKVQFKKKSELPIPDWQARIIEDLEKQKIKDEKYPYVTRFTVNMLKQMPSRYPKEDERIIRMVENKLPVDLRPYSLIGNEKLTKNKRLELLLQVVELN</sequence>
<reference evidence="1 3" key="1">
    <citation type="submission" date="2016-10" db="EMBL/GenBank/DDBJ databases">
        <title>Draft genome sequences of four alkaliphilic bacteria belonging to the Anaerobacillus genus.</title>
        <authorList>
            <person name="Bassil N.M."/>
            <person name="Lloyd J.R."/>
        </authorList>
    </citation>
    <scope>NUCLEOTIDE SEQUENCE [LARGE SCALE GENOMIC DNA]</scope>
    <source>
        <strain evidence="1 3">NB2006</strain>
    </source>
</reference>
<protein>
    <submittedName>
        <fullName evidence="1">Uncharacterized protein</fullName>
    </submittedName>
</protein>
<dbReference type="KEGG" id="aia:AWH56_008840"/>
<dbReference type="Proteomes" id="UP000180175">
    <property type="component" value="Chromosome"/>
</dbReference>
<accession>A0A1S2L1I7</accession>
<reference evidence="2 3" key="2">
    <citation type="journal article" date="2017" name="Genome Announc.">
        <title>Draft Genome Sequences of Four Alkaliphilic Bacteria Belonging to the Anaerobacillus Genus.</title>
        <authorList>
            <person name="Bassil N.M."/>
            <person name="Lloyd J.R."/>
        </authorList>
    </citation>
    <scope>NUCLEOTIDE SEQUENCE [LARGE SCALE GENOMIC DNA]</scope>
    <source>
        <strain evidence="2 3">NB2006</strain>
    </source>
</reference>
<dbReference type="EMBL" id="CP063356">
    <property type="protein sequence ID" value="QOY37667.1"/>
    <property type="molecule type" value="Genomic_DNA"/>
</dbReference>
<keyword evidence="3" id="KW-1185">Reference proteome</keyword>
<dbReference type="EMBL" id="LQXD01000186">
    <property type="protein sequence ID" value="OIJ06174.1"/>
    <property type="molecule type" value="Genomic_DNA"/>
</dbReference>
<dbReference type="AlphaFoldDB" id="A0A1S2L1I7"/>
<reference evidence="2 3" key="3">
    <citation type="journal article" date="2019" name="Int. J. Syst. Evol. Microbiol.">
        <title>Anaerobacillus isosaccharinicus sp. nov., an alkaliphilic bacterium which degrades isosaccharinic acid.</title>
        <authorList>
            <person name="Bassil N.M."/>
            <person name="Lloyd J.R."/>
        </authorList>
    </citation>
    <scope>NUCLEOTIDE SEQUENCE [LARGE SCALE GENOMIC DNA]</scope>
    <source>
        <strain evidence="2 3">NB2006</strain>
    </source>
</reference>
<evidence type="ECO:0000313" key="3">
    <source>
        <dbReference type="Proteomes" id="UP000180175"/>
    </source>
</evidence>
<evidence type="ECO:0000313" key="2">
    <source>
        <dbReference type="EMBL" id="QOY37667.1"/>
    </source>
</evidence>